<dbReference type="InterPro" id="IPR022641">
    <property type="entry name" value="CheR_N"/>
</dbReference>
<dbReference type="SMART" id="SM00138">
    <property type="entry name" value="MeTrc"/>
    <property type="match status" value="1"/>
</dbReference>
<feature type="domain" description="CheR-type methyltransferase" evidence="6">
    <location>
        <begin position="1"/>
        <end position="268"/>
    </location>
</feature>
<proteinExistence type="predicted"/>
<organism evidence="7 8">
    <name type="scientific">Desulfonema ishimotonii</name>
    <dbReference type="NCBI Taxonomy" id="45657"/>
    <lineage>
        <taxon>Bacteria</taxon>
        <taxon>Pseudomonadati</taxon>
        <taxon>Thermodesulfobacteriota</taxon>
        <taxon>Desulfobacteria</taxon>
        <taxon>Desulfobacterales</taxon>
        <taxon>Desulfococcaceae</taxon>
        <taxon>Desulfonema</taxon>
    </lineage>
</organism>
<dbReference type="InterPro" id="IPR022642">
    <property type="entry name" value="CheR_C"/>
</dbReference>
<evidence type="ECO:0000256" key="2">
    <source>
        <dbReference type="ARBA" id="ARBA00012534"/>
    </source>
</evidence>
<dbReference type="PRINTS" id="PR00996">
    <property type="entry name" value="CHERMTFRASE"/>
</dbReference>
<dbReference type="SUPFAM" id="SSF53335">
    <property type="entry name" value="S-adenosyl-L-methionine-dependent methyltransferases"/>
    <property type="match status" value="1"/>
</dbReference>
<evidence type="ECO:0000256" key="1">
    <source>
        <dbReference type="ARBA" id="ARBA00001541"/>
    </source>
</evidence>
<dbReference type="InterPro" id="IPR050903">
    <property type="entry name" value="Bact_Chemotaxis_MeTrfase"/>
</dbReference>
<dbReference type="CDD" id="cd02440">
    <property type="entry name" value="AdoMet_MTases"/>
    <property type="match status" value="1"/>
</dbReference>
<name>A0A401FSU9_9BACT</name>
<evidence type="ECO:0000313" key="7">
    <source>
        <dbReference type="EMBL" id="GBC60044.1"/>
    </source>
</evidence>
<evidence type="ECO:0000256" key="5">
    <source>
        <dbReference type="ARBA" id="ARBA00022691"/>
    </source>
</evidence>
<dbReference type="InterPro" id="IPR000780">
    <property type="entry name" value="CheR_MeTrfase"/>
</dbReference>
<evidence type="ECO:0000259" key="6">
    <source>
        <dbReference type="PROSITE" id="PS50123"/>
    </source>
</evidence>
<keyword evidence="8" id="KW-1185">Reference proteome</keyword>
<dbReference type="GO" id="GO:0008983">
    <property type="term" value="F:protein-glutamate O-methyltransferase activity"/>
    <property type="evidence" value="ECO:0007669"/>
    <property type="project" value="UniProtKB-EC"/>
</dbReference>
<dbReference type="Pfam" id="PF03705">
    <property type="entry name" value="CheR_N"/>
    <property type="match status" value="1"/>
</dbReference>
<dbReference type="InterPro" id="IPR029063">
    <property type="entry name" value="SAM-dependent_MTases_sf"/>
</dbReference>
<dbReference type="EMBL" id="BEXT01000001">
    <property type="protein sequence ID" value="GBC60044.1"/>
    <property type="molecule type" value="Genomic_DNA"/>
</dbReference>
<dbReference type="EC" id="2.1.1.80" evidence="2"/>
<dbReference type="InterPro" id="IPR026024">
    <property type="entry name" value="Chemotaxis_MeTrfase_CheR"/>
</dbReference>
<dbReference type="PIRSF" id="PIRSF000410">
    <property type="entry name" value="CheR"/>
    <property type="match status" value="1"/>
</dbReference>
<evidence type="ECO:0000256" key="4">
    <source>
        <dbReference type="ARBA" id="ARBA00022679"/>
    </source>
</evidence>
<protein>
    <recommendedName>
        <fullName evidence="2">protein-glutamate O-methyltransferase</fullName>
        <ecNumber evidence="2">2.1.1.80</ecNumber>
    </recommendedName>
</protein>
<comment type="caution">
    <text evidence="7">The sequence shown here is derived from an EMBL/GenBank/DDBJ whole genome shotgun (WGS) entry which is preliminary data.</text>
</comment>
<dbReference type="Gene3D" id="3.40.50.150">
    <property type="entry name" value="Vaccinia Virus protein VP39"/>
    <property type="match status" value="1"/>
</dbReference>
<reference evidence="8" key="2">
    <citation type="submission" date="2019-01" db="EMBL/GenBank/DDBJ databases">
        <title>Genome sequence of Desulfonema ishimotonii strain Tokyo 01.</title>
        <authorList>
            <person name="Fukui M."/>
        </authorList>
    </citation>
    <scope>NUCLEOTIDE SEQUENCE [LARGE SCALE GENOMIC DNA]</scope>
    <source>
        <strain evidence="8">Tokyo 01</strain>
    </source>
</reference>
<sequence>MSAELTEKQFKKISLLIYQLCGINLKDGKQALVRARLMKRLRALKIQSFTEYIGYIESQSGKQELSFMVDVMTTNKTSFFREPEHFTYLCENILPKMNHRRMRFWTAACSSGEESFSLTMLLREHIADSALRDIKVLATDISMKMLEKARHAIYSEEEVRDIPPLFLQKYFTKIRQETTSFYKVRDSVRALVRIGWLNLMDPWPMKGPFNVIFCRNVMIYFDRPTQQRLIHRFWELLEPGGYLFVGHSEGLSAVSHKFNYVRPAVYRK</sequence>
<dbReference type="PANTHER" id="PTHR24422:SF19">
    <property type="entry name" value="CHEMOTAXIS PROTEIN METHYLTRANSFERASE"/>
    <property type="match status" value="1"/>
</dbReference>
<keyword evidence="3" id="KW-0489">Methyltransferase</keyword>
<dbReference type="InterPro" id="IPR036804">
    <property type="entry name" value="CheR_N_sf"/>
</dbReference>
<accession>A0A401FSU9</accession>
<dbReference type="AlphaFoldDB" id="A0A401FSU9"/>
<comment type="catalytic activity">
    <reaction evidence="1">
        <text>L-glutamyl-[protein] + S-adenosyl-L-methionine = [protein]-L-glutamate 5-O-methyl ester + S-adenosyl-L-homocysteine</text>
        <dbReference type="Rhea" id="RHEA:24452"/>
        <dbReference type="Rhea" id="RHEA-COMP:10208"/>
        <dbReference type="Rhea" id="RHEA-COMP:10311"/>
        <dbReference type="ChEBI" id="CHEBI:29973"/>
        <dbReference type="ChEBI" id="CHEBI:57856"/>
        <dbReference type="ChEBI" id="CHEBI:59789"/>
        <dbReference type="ChEBI" id="CHEBI:82795"/>
        <dbReference type="EC" id="2.1.1.80"/>
    </reaction>
</comment>
<dbReference type="Gene3D" id="1.10.155.10">
    <property type="entry name" value="Chemotaxis receptor methyltransferase CheR, N-terminal domain"/>
    <property type="match status" value="1"/>
</dbReference>
<dbReference type="Proteomes" id="UP000288096">
    <property type="component" value="Unassembled WGS sequence"/>
</dbReference>
<dbReference type="SUPFAM" id="SSF47757">
    <property type="entry name" value="Chemotaxis receptor methyltransferase CheR, N-terminal domain"/>
    <property type="match status" value="1"/>
</dbReference>
<gene>
    <name evidence="7" type="ORF">DENIS_0986</name>
</gene>
<keyword evidence="5" id="KW-0949">S-adenosyl-L-methionine</keyword>
<evidence type="ECO:0000313" key="8">
    <source>
        <dbReference type="Proteomes" id="UP000288096"/>
    </source>
</evidence>
<dbReference type="Pfam" id="PF01739">
    <property type="entry name" value="CheR"/>
    <property type="match status" value="1"/>
</dbReference>
<keyword evidence="4" id="KW-0808">Transferase</keyword>
<reference evidence="8" key="1">
    <citation type="submission" date="2017-11" db="EMBL/GenBank/DDBJ databases">
        <authorList>
            <person name="Watanabe M."/>
            <person name="Kojima H."/>
        </authorList>
    </citation>
    <scope>NUCLEOTIDE SEQUENCE [LARGE SCALE GENOMIC DNA]</scope>
    <source>
        <strain evidence="8">Tokyo 01</strain>
    </source>
</reference>
<dbReference type="PROSITE" id="PS50123">
    <property type="entry name" value="CHER"/>
    <property type="match status" value="1"/>
</dbReference>
<dbReference type="GO" id="GO:0032259">
    <property type="term" value="P:methylation"/>
    <property type="evidence" value="ECO:0007669"/>
    <property type="project" value="UniProtKB-KW"/>
</dbReference>
<evidence type="ECO:0000256" key="3">
    <source>
        <dbReference type="ARBA" id="ARBA00022603"/>
    </source>
</evidence>
<dbReference type="PANTHER" id="PTHR24422">
    <property type="entry name" value="CHEMOTAXIS PROTEIN METHYLTRANSFERASE"/>
    <property type="match status" value="1"/>
</dbReference>